<accession>A0A7M7J854</accession>
<evidence type="ECO:0000313" key="2">
    <source>
        <dbReference type="Proteomes" id="UP000594260"/>
    </source>
</evidence>
<name>A0A7M7J854_VARDE</name>
<dbReference type="EnsemblMetazoa" id="XM_022792387">
    <property type="protein sequence ID" value="XP_022648122"/>
    <property type="gene ID" value="LOC111244872"/>
</dbReference>
<reference evidence="1" key="1">
    <citation type="submission" date="2021-01" db="UniProtKB">
        <authorList>
            <consortium name="EnsemblMetazoa"/>
        </authorList>
    </citation>
    <scope>IDENTIFICATION</scope>
</reference>
<sequence length="405" mass="45166">MFHGSGGSSAGNSRSLVDDFLALQERCMTLEKINVEILDSLASGIQAISTIIVNSVKSTDDLIEQTDGIDMLRELIKCSLAAFGVVNGATVQTRMLAIKGFIRLLQTTSTLYNEIQQNGTSSCLEKLNQSIMEGILGLRKLIEGSFSGVDPDLFSDICDLLIKLCKSEARSGMKRHVGLIKIYNQMLLFVKHLPPLTNLAPHLEALSTAELTAVLNHYSTILEGNINNDCLIIAICIVFSYLPRKSFKDIEDTRLRSALRGVGERVLKSGLKIGKLFGLAGFFSFFRDVDDLRLVVQPTKQITDELVKLFQGNLRQDEWAEILSIIEEGYVNRIEPLQNEYFKYERKGIEIKNSDVKSAGPELQNTSSVRELCRVVYGIEKRSNLNQEDRVLIEICLDKLNGLLN</sequence>
<keyword evidence="2" id="KW-1185">Reference proteome</keyword>
<dbReference type="RefSeq" id="XP_022648122.1">
    <property type="nucleotide sequence ID" value="XM_022792387.1"/>
</dbReference>
<dbReference type="Proteomes" id="UP000594260">
    <property type="component" value="Unplaced"/>
</dbReference>
<evidence type="ECO:0000313" key="1">
    <source>
        <dbReference type="EnsemblMetazoa" id="XP_022648122"/>
    </source>
</evidence>
<dbReference type="GeneID" id="111244872"/>
<proteinExistence type="predicted"/>
<dbReference type="AlphaFoldDB" id="A0A7M7J854"/>
<protein>
    <submittedName>
        <fullName evidence="1">Uncharacterized protein</fullName>
    </submittedName>
</protein>
<organism evidence="1 2">
    <name type="scientific">Varroa destructor</name>
    <name type="common">Honeybee mite</name>
    <dbReference type="NCBI Taxonomy" id="109461"/>
    <lineage>
        <taxon>Eukaryota</taxon>
        <taxon>Metazoa</taxon>
        <taxon>Ecdysozoa</taxon>
        <taxon>Arthropoda</taxon>
        <taxon>Chelicerata</taxon>
        <taxon>Arachnida</taxon>
        <taxon>Acari</taxon>
        <taxon>Parasitiformes</taxon>
        <taxon>Mesostigmata</taxon>
        <taxon>Gamasina</taxon>
        <taxon>Dermanyssoidea</taxon>
        <taxon>Varroidae</taxon>
        <taxon>Varroa</taxon>
    </lineage>
</organism>